<dbReference type="InterPro" id="IPR050447">
    <property type="entry name" value="Erg6_SMT_methyltransf"/>
</dbReference>
<reference evidence="4 5" key="1">
    <citation type="submission" date="2009-04" db="EMBL/GenBank/DDBJ databases">
        <authorList>
            <person name="Qin X."/>
            <person name="Bachman B."/>
            <person name="Battles P."/>
            <person name="Bell A."/>
            <person name="Bess C."/>
            <person name="Bickham C."/>
            <person name="Chaboub L."/>
            <person name="Chen D."/>
            <person name="Coyle M."/>
            <person name="Deiros D.R."/>
            <person name="Dinh H."/>
            <person name="Forbes L."/>
            <person name="Fowler G."/>
            <person name="Francisco L."/>
            <person name="Fu Q."/>
            <person name="Gubbala S."/>
            <person name="Hale W."/>
            <person name="Han Y."/>
            <person name="Hemphill L."/>
            <person name="Highlander S.K."/>
            <person name="Hirani K."/>
            <person name="Hogues M."/>
            <person name="Jackson L."/>
            <person name="Jakkamsetti A."/>
            <person name="Javaid M."/>
            <person name="Jiang H."/>
            <person name="Korchina V."/>
            <person name="Kovar C."/>
            <person name="Lara F."/>
            <person name="Lee S."/>
            <person name="Mata R."/>
            <person name="Mathew T."/>
            <person name="Moen C."/>
            <person name="Morales K."/>
            <person name="Munidasa M."/>
            <person name="Nazareth L."/>
            <person name="Ngo R."/>
            <person name="Nguyen L."/>
            <person name="Okwuonu G."/>
            <person name="Ongeri F."/>
            <person name="Patil S."/>
            <person name="Petrosino J."/>
            <person name="Pham C."/>
            <person name="Pham P."/>
            <person name="Pu L.-L."/>
            <person name="Puazo M."/>
            <person name="Raj R."/>
            <person name="Reid J."/>
            <person name="Rouhana J."/>
            <person name="Saada N."/>
            <person name="Shang Y."/>
            <person name="Simmons D."/>
            <person name="Thornton R."/>
            <person name="Warren J."/>
            <person name="Weissenberger G."/>
            <person name="Zhang J."/>
            <person name="Zhang L."/>
            <person name="Zhou C."/>
            <person name="Zhu D."/>
            <person name="Muzny D."/>
            <person name="Worley K."/>
            <person name="Gibbs R."/>
        </authorList>
    </citation>
    <scope>NUCLEOTIDE SEQUENCE [LARGE SCALE GENOMIC DNA]</scope>
    <source>
        <strain evidence="4 5">ATCC 43531</strain>
    </source>
</reference>
<sequence>MPRQLRKKPPPLAGEGDREAVKGGSRKLSRIYTIERSIDMAKADWQHTDQTTAEGNPRRPEGAAGRAMLARMNESHARLVDWGLGHLTLRPTDTVLDIGCGGGSTLARIAERVPAGHLVGIDYAETSVEASRAFNAALIESGRMEILHGSVEALPFGDGDFDAAVTVESFYFWPSPEDSLREVARVMRRSGSFLLLAEICGRDDLPEGTRAKVAEYGLTNPTPAEFERLFCTAGFHEVQIYFKEGEYWIAVLGVR</sequence>
<gene>
    <name evidence="4" type="ORF">HMPREF0908_1855</name>
</gene>
<dbReference type="SUPFAM" id="SSF53335">
    <property type="entry name" value="S-adenosyl-L-methionine-dependent methyltransferases"/>
    <property type="match status" value="1"/>
</dbReference>
<evidence type="ECO:0000313" key="4">
    <source>
        <dbReference type="EMBL" id="EEQ47828.1"/>
    </source>
</evidence>
<dbReference type="GO" id="GO:0032259">
    <property type="term" value="P:methylation"/>
    <property type="evidence" value="ECO:0007669"/>
    <property type="project" value="UniProtKB-KW"/>
</dbReference>
<organism evidence="4 5">
    <name type="scientific">Selenomonas flueggei ATCC 43531</name>
    <dbReference type="NCBI Taxonomy" id="638302"/>
    <lineage>
        <taxon>Bacteria</taxon>
        <taxon>Bacillati</taxon>
        <taxon>Bacillota</taxon>
        <taxon>Negativicutes</taxon>
        <taxon>Selenomonadales</taxon>
        <taxon>Selenomonadaceae</taxon>
        <taxon>Selenomonas</taxon>
    </lineage>
</organism>
<dbReference type="eggNOG" id="COG2226">
    <property type="taxonomic scope" value="Bacteria"/>
</dbReference>
<feature type="region of interest" description="Disordered" evidence="2">
    <location>
        <begin position="1"/>
        <end position="26"/>
    </location>
</feature>
<evidence type="ECO:0000256" key="2">
    <source>
        <dbReference type="SAM" id="MobiDB-lite"/>
    </source>
</evidence>
<dbReference type="AlphaFoldDB" id="C4V5R1"/>
<keyword evidence="5" id="KW-1185">Reference proteome</keyword>
<dbReference type="STRING" id="638302.HMPREF0908_1855"/>
<feature type="domain" description="Methyltransferase type 11" evidence="3">
    <location>
        <begin position="96"/>
        <end position="194"/>
    </location>
</feature>
<dbReference type="CDD" id="cd02440">
    <property type="entry name" value="AdoMet_MTases"/>
    <property type="match status" value="1"/>
</dbReference>
<accession>C4V5R1</accession>
<dbReference type="InterPro" id="IPR013216">
    <property type="entry name" value="Methyltransf_11"/>
</dbReference>
<name>C4V5R1_9FIRM</name>
<proteinExistence type="predicted"/>
<dbReference type="Pfam" id="PF08241">
    <property type="entry name" value="Methyltransf_11"/>
    <property type="match status" value="1"/>
</dbReference>
<keyword evidence="1 4" id="KW-0808">Transferase</keyword>
<dbReference type="InterPro" id="IPR029063">
    <property type="entry name" value="SAM-dependent_MTases_sf"/>
</dbReference>
<protein>
    <submittedName>
        <fullName evidence="4">Methyltransferase domain protein</fullName>
    </submittedName>
</protein>
<keyword evidence="4" id="KW-0489">Methyltransferase</keyword>
<dbReference type="EMBL" id="ACLA01000032">
    <property type="protein sequence ID" value="EEQ47828.1"/>
    <property type="molecule type" value="Genomic_DNA"/>
</dbReference>
<evidence type="ECO:0000313" key="5">
    <source>
        <dbReference type="Proteomes" id="UP000005309"/>
    </source>
</evidence>
<comment type="caution">
    <text evidence="4">The sequence shown here is derived from an EMBL/GenBank/DDBJ whole genome shotgun (WGS) entry which is preliminary data.</text>
</comment>
<dbReference type="Gene3D" id="3.40.50.150">
    <property type="entry name" value="Vaccinia Virus protein VP39"/>
    <property type="match status" value="1"/>
</dbReference>
<dbReference type="GO" id="GO:0008757">
    <property type="term" value="F:S-adenosylmethionine-dependent methyltransferase activity"/>
    <property type="evidence" value="ECO:0007669"/>
    <property type="project" value="InterPro"/>
</dbReference>
<dbReference type="PANTHER" id="PTHR44068">
    <property type="entry name" value="ZGC:194242"/>
    <property type="match status" value="1"/>
</dbReference>
<feature type="region of interest" description="Disordered" evidence="2">
    <location>
        <begin position="43"/>
        <end position="64"/>
    </location>
</feature>
<evidence type="ECO:0000256" key="1">
    <source>
        <dbReference type="ARBA" id="ARBA00022679"/>
    </source>
</evidence>
<evidence type="ECO:0000259" key="3">
    <source>
        <dbReference type="Pfam" id="PF08241"/>
    </source>
</evidence>
<dbReference type="Proteomes" id="UP000005309">
    <property type="component" value="Unassembled WGS sequence"/>
</dbReference>
<dbReference type="HOGENOM" id="CLU_081534_1_0_9"/>
<dbReference type="PANTHER" id="PTHR44068:SF11">
    <property type="entry name" value="GERANYL DIPHOSPHATE 2-C-METHYLTRANSFERASE"/>
    <property type="match status" value="1"/>
</dbReference>